<dbReference type="EMBL" id="KZ992526">
    <property type="protein sequence ID" value="RKP09274.1"/>
    <property type="molecule type" value="Genomic_DNA"/>
</dbReference>
<sequence>LYMNGIQRASFIPCIELLKERCRAINLDSGLDYRRLVETRRIEFLGRHLTVPQSVEGIARFTFHELCSEALCAADYIELVGHYHTVFVTDIPRMSLQLRNEARRFITMLDAMYENKTTLICSAECSISELFVEESGTSGKDGEMDSAQRLLMDDLGLTAKQAGLRNPFNIFTGQEEVFAFQRAVSRLIEMQGWSMKAVGGDA</sequence>
<dbReference type="OrthoDB" id="5595654at2759"/>
<keyword evidence="2" id="KW-0067">ATP-binding</keyword>
<dbReference type="STRING" id="78915.A0A4P9XSZ6"/>
<keyword evidence="4" id="KW-1185">Reference proteome</keyword>
<dbReference type="PANTHER" id="PTHR12169:SF6">
    <property type="entry name" value="AFG1-LIKE ATPASE"/>
    <property type="match status" value="1"/>
</dbReference>
<evidence type="ECO:0000256" key="1">
    <source>
        <dbReference type="ARBA" id="ARBA00022741"/>
    </source>
</evidence>
<gene>
    <name evidence="3" type="ORF">THASP1DRAFT_22854</name>
</gene>
<dbReference type="GO" id="GO:0016887">
    <property type="term" value="F:ATP hydrolysis activity"/>
    <property type="evidence" value="ECO:0007669"/>
    <property type="project" value="InterPro"/>
</dbReference>
<evidence type="ECO:0000313" key="4">
    <source>
        <dbReference type="Proteomes" id="UP000271241"/>
    </source>
</evidence>
<dbReference type="AlphaFoldDB" id="A0A4P9XSZ6"/>
<dbReference type="GO" id="GO:0005524">
    <property type="term" value="F:ATP binding"/>
    <property type="evidence" value="ECO:0007669"/>
    <property type="project" value="UniProtKB-KW"/>
</dbReference>
<feature type="non-terminal residue" evidence="3">
    <location>
        <position position="1"/>
    </location>
</feature>
<evidence type="ECO:0000256" key="2">
    <source>
        <dbReference type="ARBA" id="ARBA00022840"/>
    </source>
</evidence>
<evidence type="ECO:0000313" key="3">
    <source>
        <dbReference type="EMBL" id="RKP09274.1"/>
    </source>
</evidence>
<dbReference type="Pfam" id="PF03969">
    <property type="entry name" value="AFG1_ATPase"/>
    <property type="match status" value="1"/>
</dbReference>
<dbReference type="InterPro" id="IPR005654">
    <property type="entry name" value="ATPase_AFG1-like"/>
</dbReference>
<protein>
    <submittedName>
        <fullName evidence="3">AFG1-like ATPase-domain-containing protein</fullName>
    </submittedName>
</protein>
<reference evidence="4" key="1">
    <citation type="journal article" date="2018" name="Nat. Microbiol.">
        <title>Leveraging single-cell genomics to expand the fungal tree of life.</title>
        <authorList>
            <person name="Ahrendt S.R."/>
            <person name="Quandt C.A."/>
            <person name="Ciobanu D."/>
            <person name="Clum A."/>
            <person name="Salamov A."/>
            <person name="Andreopoulos B."/>
            <person name="Cheng J.F."/>
            <person name="Woyke T."/>
            <person name="Pelin A."/>
            <person name="Henrissat B."/>
            <person name="Reynolds N.K."/>
            <person name="Benny G.L."/>
            <person name="Smith M.E."/>
            <person name="James T.Y."/>
            <person name="Grigoriev I.V."/>
        </authorList>
    </citation>
    <scope>NUCLEOTIDE SEQUENCE [LARGE SCALE GENOMIC DNA]</scope>
    <source>
        <strain evidence="4">RSA 1356</strain>
    </source>
</reference>
<proteinExistence type="predicted"/>
<accession>A0A4P9XSZ6</accession>
<organism evidence="3 4">
    <name type="scientific">Thamnocephalis sphaerospora</name>
    <dbReference type="NCBI Taxonomy" id="78915"/>
    <lineage>
        <taxon>Eukaryota</taxon>
        <taxon>Fungi</taxon>
        <taxon>Fungi incertae sedis</taxon>
        <taxon>Zoopagomycota</taxon>
        <taxon>Zoopagomycotina</taxon>
        <taxon>Zoopagomycetes</taxon>
        <taxon>Zoopagales</taxon>
        <taxon>Sigmoideomycetaceae</taxon>
        <taxon>Thamnocephalis</taxon>
    </lineage>
</organism>
<dbReference type="GO" id="GO:0005739">
    <property type="term" value="C:mitochondrion"/>
    <property type="evidence" value="ECO:0007669"/>
    <property type="project" value="TreeGrafter"/>
</dbReference>
<dbReference type="PANTHER" id="PTHR12169">
    <property type="entry name" value="ATPASE N2B"/>
    <property type="match status" value="1"/>
</dbReference>
<keyword evidence="1" id="KW-0547">Nucleotide-binding</keyword>
<dbReference type="Proteomes" id="UP000271241">
    <property type="component" value="Unassembled WGS sequence"/>
</dbReference>
<name>A0A4P9XSZ6_9FUNG</name>